<keyword evidence="4" id="KW-1185">Reference proteome</keyword>
<proteinExistence type="predicted"/>
<feature type="region of interest" description="Disordered" evidence="1">
    <location>
        <begin position="50"/>
        <end position="72"/>
    </location>
</feature>
<dbReference type="Proteomes" id="UP000243778">
    <property type="component" value="Unassembled WGS sequence"/>
</dbReference>
<dbReference type="SMART" id="SM00834">
    <property type="entry name" value="CxxC_CXXC_SSSS"/>
    <property type="match status" value="1"/>
</dbReference>
<dbReference type="EMBL" id="FNNU01000001">
    <property type="protein sequence ID" value="SDW08946.1"/>
    <property type="molecule type" value="Genomic_DNA"/>
</dbReference>
<evidence type="ECO:0000313" key="3">
    <source>
        <dbReference type="EMBL" id="SDW08946.1"/>
    </source>
</evidence>
<evidence type="ECO:0000259" key="2">
    <source>
        <dbReference type="SMART" id="SM00834"/>
    </source>
</evidence>
<dbReference type="STRING" id="1007099.SAMN05216287_0112"/>
<protein>
    <submittedName>
        <fullName evidence="3">Putative regulatory protein, FmdB family</fullName>
    </submittedName>
</protein>
<evidence type="ECO:0000313" key="4">
    <source>
        <dbReference type="Proteomes" id="UP000243778"/>
    </source>
</evidence>
<evidence type="ECO:0000256" key="1">
    <source>
        <dbReference type="SAM" id="MobiDB-lite"/>
    </source>
</evidence>
<reference evidence="4" key="1">
    <citation type="submission" date="2016-10" db="EMBL/GenBank/DDBJ databases">
        <authorList>
            <person name="Varghese N."/>
            <person name="Submissions S."/>
        </authorList>
    </citation>
    <scope>NUCLEOTIDE SEQUENCE [LARGE SCALE GENOMIC DNA]</scope>
    <source>
        <strain evidence="4">NRRL B-59562</strain>
    </source>
</reference>
<dbReference type="RefSeq" id="WP_090223696.1">
    <property type="nucleotide sequence ID" value="NZ_FNNU01000001.1"/>
</dbReference>
<dbReference type="InterPro" id="IPR013429">
    <property type="entry name" value="Regulatory_FmdB_Zinc_ribbon"/>
</dbReference>
<dbReference type="Pfam" id="PF09723">
    <property type="entry name" value="Zn_ribbon_8"/>
    <property type="match status" value="1"/>
</dbReference>
<sequence>MPIYEYRCERCGLFEERRAVADRDAEARCVHCQGPATRQVNFLPTLLTHRSERTERLPPPARHPSGCGCGGH</sequence>
<name>A0A1H2QP50_9PSED</name>
<dbReference type="OrthoDB" id="9813321at2"/>
<dbReference type="NCBIfam" id="TIGR02605">
    <property type="entry name" value="CxxC_CxxC_SSSS"/>
    <property type="match status" value="1"/>
</dbReference>
<gene>
    <name evidence="3" type="ORF">SAMN05216287_0112</name>
</gene>
<dbReference type="AlphaFoldDB" id="A0A1H2QP50"/>
<accession>A0A1H2QP50</accession>
<organism evidence="3 4">
    <name type="scientific">Pseudomonas kuykendallii</name>
    <dbReference type="NCBI Taxonomy" id="1007099"/>
    <lineage>
        <taxon>Bacteria</taxon>
        <taxon>Pseudomonadati</taxon>
        <taxon>Pseudomonadota</taxon>
        <taxon>Gammaproteobacteria</taxon>
        <taxon>Pseudomonadales</taxon>
        <taxon>Pseudomonadaceae</taxon>
        <taxon>Pseudomonas</taxon>
    </lineage>
</organism>
<feature type="domain" description="Putative regulatory protein FmdB zinc ribbon" evidence="2">
    <location>
        <begin position="1"/>
        <end position="41"/>
    </location>
</feature>